<dbReference type="PROSITE" id="PS51918">
    <property type="entry name" value="RADICAL_SAM"/>
    <property type="match status" value="1"/>
</dbReference>
<dbReference type="SFLD" id="SFLDS00029">
    <property type="entry name" value="Radical_SAM"/>
    <property type="match status" value="1"/>
</dbReference>
<dbReference type="InterPro" id="IPR034466">
    <property type="entry name" value="Methyltransferase_Class_B"/>
</dbReference>
<dbReference type="GO" id="GO:0031419">
    <property type="term" value="F:cobalamin binding"/>
    <property type="evidence" value="ECO:0007669"/>
    <property type="project" value="InterPro"/>
</dbReference>
<feature type="domain" description="Radical SAM core" evidence="7">
    <location>
        <begin position="189"/>
        <end position="422"/>
    </location>
</feature>
<keyword evidence="5" id="KW-0411">Iron-sulfur</keyword>
<dbReference type="PANTHER" id="PTHR43409">
    <property type="entry name" value="ANAEROBIC MAGNESIUM-PROTOPORPHYRIN IX MONOMETHYL ESTER CYCLASE-RELATED"/>
    <property type="match status" value="1"/>
</dbReference>
<keyword evidence="2" id="KW-0949">S-adenosyl-L-methionine</keyword>
<dbReference type="Pfam" id="PF02310">
    <property type="entry name" value="B12-binding"/>
    <property type="match status" value="1"/>
</dbReference>
<dbReference type="GO" id="GO:0046872">
    <property type="term" value="F:metal ion binding"/>
    <property type="evidence" value="ECO:0007669"/>
    <property type="project" value="UniProtKB-KW"/>
</dbReference>
<dbReference type="PANTHER" id="PTHR43409:SF16">
    <property type="entry name" value="SLR0320 PROTEIN"/>
    <property type="match status" value="1"/>
</dbReference>
<dbReference type="InterPro" id="IPR058240">
    <property type="entry name" value="rSAM_sf"/>
</dbReference>
<evidence type="ECO:0000259" key="7">
    <source>
        <dbReference type="PROSITE" id="PS51918"/>
    </source>
</evidence>
<dbReference type="GO" id="GO:0051539">
    <property type="term" value="F:4 iron, 4 sulfur cluster binding"/>
    <property type="evidence" value="ECO:0007669"/>
    <property type="project" value="UniProtKB-KW"/>
</dbReference>
<evidence type="ECO:0000256" key="4">
    <source>
        <dbReference type="ARBA" id="ARBA00023004"/>
    </source>
</evidence>
<dbReference type="InterPro" id="IPR006638">
    <property type="entry name" value="Elp3/MiaA/NifB-like_rSAM"/>
</dbReference>
<proteinExistence type="predicted"/>
<evidence type="ECO:0000256" key="3">
    <source>
        <dbReference type="ARBA" id="ARBA00022723"/>
    </source>
</evidence>
<dbReference type="CDD" id="cd02068">
    <property type="entry name" value="radical_SAM_B12_BD"/>
    <property type="match status" value="1"/>
</dbReference>
<dbReference type="SUPFAM" id="SSF52242">
    <property type="entry name" value="Cobalamin (vitamin B12)-binding domain"/>
    <property type="match status" value="1"/>
</dbReference>
<feature type="domain" description="B12-binding" evidence="6">
    <location>
        <begin position="1"/>
        <end position="150"/>
    </location>
</feature>
<dbReference type="RefSeq" id="WP_156734550.1">
    <property type="nucleotide sequence ID" value="NZ_CACRUU010000085.1"/>
</dbReference>
<dbReference type="PROSITE" id="PS51332">
    <property type="entry name" value="B12_BINDING"/>
    <property type="match status" value="1"/>
</dbReference>
<dbReference type="AlphaFoldDB" id="A0A6N3FQB2"/>
<dbReference type="EMBL" id="CACRUU010000085">
    <property type="protein sequence ID" value="VYU54418.1"/>
    <property type="molecule type" value="Genomic_DNA"/>
</dbReference>
<dbReference type="Pfam" id="PF04055">
    <property type="entry name" value="Radical_SAM"/>
    <property type="match status" value="1"/>
</dbReference>
<dbReference type="InterPro" id="IPR051198">
    <property type="entry name" value="BchE-like"/>
</dbReference>
<dbReference type="SUPFAM" id="SSF102114">
    <property type="entry name" value="Radical SAM enzymes"/>
    <property type="match status" value="1"/>
</dbReference>
<reference evidence="8" key="1">
    <citation type="submission" date="2019-11" db="EMBL/GenBank/DDBJ databases">
        <authorList>
            <person name="Feng L."/>
        </authorList>
    </citation>
    <scope>NUCLEOTIDE SEQUENCE</scope>
    <source>
        <strain evidence="8">RgnavusLFYP36</strain>
    </source>
</reference>
<dbReference type="InterPro" id="IPR007197">
    <property type="entry name" value="rSAM"/>
</dbReference>
<dbReference type="CDD" id="cd01335">
    <property type="entry name" value="Radical_SAM"/>
    <property type="match status" value="1"/>
</dbReference>
<protein>
    <submittedName>
        <fullName evidence="8">Coproporphyrinogen III oxidase</fullName>
    </submittedName>
</protein>
<dbReference type="Gene3D" id="3.80.30.20">
    <property type="entry name" value="tm_1862 like domain"/>
    <property type="match status" value="1"/>
</dbReference>
<dbReference type="InterPro" id="IPR036724">
    <property type="entry name" value="Cobalamin-bd_sf"/>
</dbReference>
<evidence type="ECO:0000256" key="2">
    <source>
        <dbReference type="ARBA" id="ARBA00022691"/>
    </source>
</evidence>
<dbReference type="SFLD" id="SFLDG01123">
    <property type="entry name" value="methyltransferase_(Class_B)"/>
    <property type="match status" value="1"/>
</dbReference>
<comment type="cofactor">
    <cofactor evidence="1">
        <name>[4Fe-4S] cluster</name>
        <dbReference type="ChEBI" id="CHEBI:49883"/>
    </cofactor>
</comment>
<sequence>MKKVILAQVTTPVQSANGTTSIFVPLGLGLLKAQAIKEGLCPEKFDIEILDRKKCLNYGDKRLLEYIISANPEIVGFSCYGWNVLRSYYLAKQIKKTLPECLIIFGGPEVGTQASQLLEQNAYIDIISEGEGEFSFVDILKYHIGKTKINEIDGIVYRDGKKVCVNKKRKRISNLDDIASPFLYDVFDLSEYDEVVFETMRGCPFSCSYCFYGGGESKLRFFSLERIREELLMIKRLGGPKSCEFTDSNFNLPQRLEQIYPVLKEINADHYFKFRAEINPEFVDEKQIEIFKELNILNIEVGIQSTNPSELKAIHRRFNEKKVRNTIKLLKKSGLDVNYHLIIGLPYQTKQSFIESNKFLIENGVGDRVNSFLLQVIPGTELRNKAEELGLIYSQNPPYFIQETKTLTRDDIASMIEYRSELIIEQQINKTEGERYLQNFELLRFNSYFNSDYKGLNNIRDIKVENDYNLKPILEDRVIGRLIFKEEFVNNDHNLEQLDGSLIGVFNQIVFEGDEFKLENIANILYMLFCENPYSCSDIVFKGKYVPSKQEIEKLFYILATVLNPFEYVEIERTRKRIEIIHLKEWDGKIRETEKDYVFEIQKVLLEDATDIEKLLLELKEKKIKAVLFDNSNVVDWRIIETQLEQIYKFNKENNYVFFENVKIQQYYIKNYVYGDTNARFSKYPFGYHDGEVTVIFNKDITNIKEVTKYPFER</sequence>
<keyword evidence="4" id="KW-0408">Iron</keyword>
<organism evidence="8">
    <name type="scientific">Mediterraneibacter gnavus</name>
    <name type="common">Ruminococcus gnavus</name>
    <dbReference type="NCBI Taxonomy" id="33038"/>
    <lineage>
        <taxon>Bacteria</taxon>
        <taxon>Bacillati</taxon>
        <taxon>Bacillota</taxon>
        <taxon>Clostridia</taxon>
        <taxon>Lachnospirales</taxon>
        <taxon>Lachnospiraceae</taxon>
        <taxon>Mediterraneibacter</taxon>
    </lineage>
</organism>
<dbReference type="InterPro" id="IPR023404">
    <property type="entry name" value="rSAM_horseshoe"/>
</dbReference>
<dbReference type="Gene3D" id="3.40.50.280">
    <property type="entry name" value="Cobalamin-binding domain"/>
    <property type="match status" value="1"/>
</dbReference>
<gene>
    <name evidence="8" type="ORF">RGLFYP36_01962</name>
</gene>
<accession>A0A6N3FQB2</accession>
<dbReference type="InterPro" id="IPR006158">
    <property type="entry name" value="Cobalamin-bd"/>
</dbReference>
<evidence type="ECO:0000256" key="1">
    <source>
        <dbReference type="ARBA" id="ARBA00001966"/>
    </source>
</evidence>
<dbReference type="SMART" id="SM00729">
    <property type="entry name" value="Elp3"/>
    <property type="match status" value="1"/>
</dbReference>
<name>A0A6N3FQB2_MEDGN</name>
<dbReference type="GO" id="GO:0005829">
    <property type="term" value="C:cytosol"/>
    <property type="evidence" value="ECO:0007669"/>
    <property type="project" value="TreeGrafter"/>
</dbReference>
<evidence type="ECO:0000313" key="8">
    <source>
        <dbReference type="EMBL" id="VYU54418.1"/>
    </source>
</evidence>
<dbReference type="SFLD" id="SFLDG01082">
    <property type="entry name" value="B12-binding_domain_containing"/>
    <property type="match status" value="1"/>
</dbReference>
<evidence type="ECO:0000259" key="6">
    <source>
        <dbReference type="PROSITE" id="PS51332"/>
    </source>
</evidence>
<keyword evidence="3" id="KW-0479">Metal-binding</keyword>
<dbReference type="GO" id="GO:0003824">
    <property type="term" value="F:catalytic activity"/>
    <property type="evidence" value="ECO:0007669"/>
    <property type="project" value="InterPro"/>
</dbReference>
<evidence type="ECO:0000256" key="5">
    <source>
        <dbReference type="ARBA" id="ARBA00023014"/>
    </source>
</evidence>